<proteinExistence type="predicted"/>
<evidence type="ECO:0000313" key="2">
    <source>
        <dbReference type="Proteomes" id="UP000319716"/>
    </source>
</evidence>
<dbReference type="Proteomes" id="UP000319716">
    <property type="component" value="Unassembled WGS sequence"/>
</dbReference>
<evidence type="ECO:0000313" key="1">
    <source>
        <dbReference type="EMBL" id="GAY77336.1"/>
    </source>
</evidence>
<protein>
    <submittedName>
        <fullName evidence="1">Uncharacterized protein</fullName>
    </submittedName>
</protein>
<accession>A0A4Y1ZDY0</accession>
<dbReference type="EMBL" id="BEXB01000024">
    <property type="protein sequence ID" value="GAY77336.1"/>
    <property type="molecule type" value="Genomic_DNA"/>
</dbReference>
<organism evidence="1 2">
    <name type="scientific">Sporolactobacillus inulinus</name>
    <dbReference type="NCBI Taxonomy" id="2078"/>
    <lineage>
        <taxon>Bacteria</taxon>
        <taxon>Bacillati</taxon>
        <taxon>Bacillota</taxon>
        <taxon>Bacilli</taxon>
        <taxon>Bacillales</taxon>
        <taxon>Sporolactobacillaceae</taxon>
        <taxon>Sporolactobacillus</taxon>
    </lineage>
</organism>
<dbReference type="AlphaFoldDB" id="A0A4Y1ZDY0"/>
<reference evidence="1 2" key="1">
    <citation type="submission" date="2017-11" db="EMBL/GenBank/DDBJ databases">
        <title>Draft Genome Sequence of Sporolactobacillus inulinus NBRC 111894 Isolated from Koso, a Japanese Sugar-Vegetable Fermented Beverage.</title>
        <authorList>
            <person name="Chiou T.Y."/>
            <person name="Oshima K."/>
            <person name="Suda W."/>
            <person name="Hattori M."/>
            <person name="Takahashi T."/>
        </authorList>
    </citation>
    <scope>NUCLEOTIDE SEQUENCE [LARGE SCALE GENOMIC DNA]</scope>
    <source>
        <strain evidence="1 2">NBRC111894</strain>
    </source>
</reference>
<sequence>MRSTFQLEQLSFRVRFIHPQGTGGVSIRGQVFIYTTNNKFTI</sequence>
<name>A0A4Y1ZDY0_9BACL</name>
<comment type="caution">
    <text evidence="1">The sequence shown here is derived from an EMBL/GenBank/DDBJ whole genome shotgun (WGS) entry which is preliminary data.</text>
</comment>
<gene>
    <name evidence="1" type="ORF">NBRC111894_2890</name>
</gene>